<reference evidence="3" key="1">
    <citation type="journal article" date="2009" name="Science">
        <title>The B73 maize genome: complexity, diversity, and dynamics.</title>
        <authorList>
            <person name="Schnable P.S."/>
            <person name="Ware D."/>
            <person name="Fulton R.S."/>
            <person name="Stein J.C."/>
            <person name="Wei F."/>
            <person name="Pasternak S."/>
            <person name="Liang C."/>
            <person name="Zhang J."/>
            <person name="Fulton L."/>
            <person name="Graves T.A."/>
            <person name="Minx P."/>
            <person name="Reily A.D."/>
            <person name="Courtney L."/>
            <person name="Kruchowski S.S."/>
            <person name="Tomlinson C."/>
            <person name="Strong C."/>
            <person name="Delehaunty K."/>
            <person name="Fronick C."/>
            <person name="Courtney B."/>
            <person name="Rock S.M."/>
            <person name="Belter E."/>
            <person name="Du F."/>
            <person name="Kim K."/>
            <person name="Abbott R.M."/>
            <person name="Cotton M."/>
            <person name="Levy A."/>
            <person name="Marchetto P."/>
            <person name="Ochoa K."/>
            <person name="Jackson S.M."/>
            <person name="Gillam B."/>
            <person name="Chen W."/>
            <person name="Yan L."/>
            <person name="Higginbotham J."/>
            <person name="Cardenas M."/>
            <person name="Waligorski J."/>
            <person name="Applebaum E."/>
            <person name="Phelps L."/>
            <person name="Falcone J."/>
            <person name="Kanchi K."/>
            <person name="Thane T."/>
            <person name="Scimone A."/>
            <person name="Thane N."/>
            <person name="Henke J."/>
            <person name="Wang T."/>
            <person name="Ruppert J."/>
            <person name="Shah N."/>
            <person name="Rotter K."/>
            <person name="Hodges J."/>
            <person name="Ingenthron E."/>
            <person name="Cordes M."/>
            <person name="Kohlberg S."/>
            <person name="Sgro J."/>
            <person name="Delgado B."/>
            <person name="Mead K."/>
            <person name="Chinwalla A."/>
            <person name="Leonard S."/>
            <person name="Crouse K."/>
            <person name="Collura K."/>
            <person name="Kudrna D."/>
            <person name="Currie J."/>
            <person name="He R."/>
            <person name="Angelova A."/>
            <person name="Rajasekar S."/>
            <person name="Mueller T."/>
            <person name="Lomeli R."/>
            <person name="Scara G."/>
            <person name="Ko A."/>
            <person name="Delaney K."/>
            <person name="Wissotski M."/>
            <person name="Lopez G."/>
            <person name="Campos D."/>
            <person name="Braidotti M."/>
            <person name="Ashley E."/>
            <person name="Golser W."/>
            <person name="Kim H."/>
            <person name="Lee S."/>
            <person name="Lin J."/>
            <person name="Dujmic Z."/>
            <person name="Kim W."/>
            <person name="Talag J."/>
            <person name="Zuccolo A."/>
            <person name="Fan C."/>
            <person name="Sebastian A."/>
            <person name="Kramer M."/>
            <person name="Spiegel L."/>
            <person name="Nascimento L."/>
            <person name="Zutavern T."/>
            <person name="Miller B."/>
            <person name="Ambroise C."/>
            <person name="Muller S."/>
            <person name="Spooner W."/>
            <person name="Narechania A."/>
            <person name="Ren L."/>
            <person name="Wei S."/>
            <person name="Kumari S."/>
            <person name="Faga B."/>
            <person name="Levy M.J."/>
            <person name="McMahan L."/>
            <person name="Van Buren P."/>
            <person name="Vaughn M.W."/>
            <person name="Ying K."/>
            <person name="Yeh C.-T."/>
            <person name="Emrich S.J."/>
            <person name="Jia Y."/>
            <person name="Kalyanaraman A."/>
            <person name="Hsia A.-P."/>
            <person name="Barbazuk W.B."/>
            <person name="Baucom R.S."/>
            <person name="Brutnell T.P."/>
            <person name="Carpita N.C."/>
            <person name="Chaparro C."/>
            <person name="Chia J.-M."/>
            <person name="Deragon J.-M."/>
            <person name="Estill J.C."/>
            <person name="Fu Y."/>
            <person name="Jeddeloh J.A."/>
            <person name="Han Y."/>
            <person name="Lee H."/>
            <person name="Li P."/>
            <person name="Lisch D.R."/>
            <person name="Liu S."/>
            <person name="Liu Z."/>
            <person name="Nagel D.H."/>
            <person name="McCann M.C."/>
            <person name="SanMiguel P."/>
            <person name="Myers A.M."/>
            <person name="Nettleton D."/>
            <person name="Nguyen J."/>
            <person name="Penning B.W."/>
            <person name="Ponnala L."/>
            <person name="Schneider K.L."/>
            <person name="Schwartz D.C."/>
            <person name="Sharma A."/>
            <person name="Soderlund C."/>
            <person name="Springer N.M."/>
            <person name="Sun Q."/>
            <person name="Wang H."/>
            <person name="Waterman M."/>
            <person name="Westerman R."/>
            <person name="Wolfgruber T.K."/>
            <person name="Yang L."/>
            <person name="Yu Y."/>
            <person name="Zhang L."/>
            <person name="Zhou S."/>
            <person name="Zhu Q."/>
            <person name="Bennetzen J.L."/>
            <person name="Dawe R.K."/>
            <person name="Jiang J."/>
            <person name="Jiang N."/>
            <person name="Presting G.G."/>
            <person name="Wessler S.R."/>
            <person name="Aluru S."/>
            <person name="Martienssen R.A."/>
            <person name="Clifton S.W."/>
            <person name="McCombie W.R."/>
            <person name="Wing R.A."/>
            <person name="Wilson R.K."/>
        </authorList>
    </citation>
    <scope>NUCLEOTIDE SEQUENCE [LARGE SCALE GENOMIC DNA]</scope>
    <source>
        <strain evidence="3">cv. B73</strain>
    </source>
</reference>
<dbReference type="Gramene" id="Zm00001eb187420_T001">
    <property type="protein sequence ID" value="Zm00001eb187420_P001"/>
    <property type="gene ID" value="Zm00001eb187420"/>
</dbReference>
<evidence type="ECO:0000313" key="3">
    <source>
        <dbReference type="Proteomes" id="UP000007305"/>
    </source>
</evidence>
<protein>
    <submittedName>
        <fullName evidence="2">Uncharacterized protein</fullName>
    </submittedName>
</protein>
<keyword evidence="1" id="KW-0472">Membrane</keyword>
<feature type="transmembrane region" description="Helical" evidence="1">
    <location>
        <begin position="12"/>
        <end position="34"/>
    </location>
</feature>
<reference evidence="2" key="3">
    <citation type="submission" date="2021-05" db="UniProtKB">
        <authorList>
            <consortium name="EnsemblPlants"/>
        </authorList>
    </citation>
    <scope>IDENTIFICATION</scope>
    <source>
        <strain evidence="2">cv. B73</strain>
    </source>
</reference>
<evidence type="ECO:0000313" key="2">
    <source>
        <dbReference type="EnsemblPlants" id="Zm00001eb187420_P001"/>
    </source>
</evidence>
<name>A0A804NUL1_MAIZE</name>
<accession>A0A804NUL1</accession>
<keyword evidence="1" id="KW-0812">Transmembrane</keyword>
<dbReference type="Proteomes" id="UP000007305">
    <property type="component" value="Chromosome 4"/>
</dbReference>
<keyword evidence="3" id="KW-1185">Reference proteome</keyword>
<dbReference type="EnsemblPlants" id="Zm00001eb187420_T001">
    <property type="protein sequence ID" value="Zm00001eb187420_P001"/>
    <property type="gene ID" value="Zm00001eb187420"/>
</dbReference>
<reference evidence="2" key="2">
    <citation type="submission" date="2019-07" db="EMBL/GenBank/DDBJ databases">
        <authorList>
            <person name="Seetharam A."/>
            <person name="Woodhouse M."/>
            <person name="Cannon E."/>
        </authorList>
    </citation>
    <scope>NUCLEOTIDE SEQUENCE [LARGE SCALE GENOMIC DNA]</scope>
    <source>
        <strain evidence="2">cv. B73</strain>
    </source>
</reference>
<proteinExistence type="predicted"/>
<organism evidence="2 3">
    <name type="scientific">Zea mays</name>
    <name type="common">Maize</name>
    <dbReference type="NCBI Taxonomy" id="4577"/>
    <lineage>
        <taxon>Eukaryota</taxon>
        <taxon>Viridiplantae</taxon>
        <taxon>Streptophyta</taxon>
        <taxon>Embryophyta</taxon>
        <taxon>Tracheophyta</taxon>
        <taxon>Spermatophyta</taxon>
        <taxon>Magnoliopsida</taxon>
        <taxon>Liliopsida</taxon>
        <taxon>Poales</taxon>
        <taxon>Poaceae</taxon>
        <taxon>PACMAD clade</taxon>
        <taxon>Panicoideae</taxon>
        <taxon>Andropogonodae</taxon>
        <taxon>Andropogoneae</taxon>
        <taxon>Tripsacinae</taxon>
        <taxon>Zea</taxon>
    </lineage>
</organism>
<sequence length="170" mass="18268">MKALEKMNNSKPASSIANLVALIISVIFCFFMLWQVHIVAATKDRCLCVAVTTTSWSQVNAGKLIFRLESIEARQQPSSLVLTASSLTGGLLRPCRSSPPTSPPSASTSLTNAAGHLDEVLRFPATMTAITPGWNPKPAMKPPWPGACRWRRYHSAATSSPATLVTAFGE</sequence>
<dbReference type="AlphaFoldDB" id="A0A804NUL1"/>
<keyword evidence="1" id="KW-1133">Transmembrane helix</keyword>
<dbReference type="InParanoid" id="A0A804NUL1"/>
<evidence type="ECO:0000256" key="1">
    <source>
        <dbReference type="SAM" id="Phobius"/>
    </source>
</evidence>